<organism evidence="2">
    <name type="scientific">Ganoderma boninense</name>
    <dbReference type="NCBI Taxonomy" id="34458"/>
    <lineage>
        <taxon>Eukaryota</taxon>
        <taxon>Fungi</taxon>
        <taxon>Dikarya</taxon>
        <taxon>Basidiomycota</taxon>
        <taxon>Agaricomycotina</taxon>
        <taxon>Agaricomycetes</taxon>
        <taxon>Polyporales</taxon>
        <taxon>Polyporaceae</taxon>
        <taxon>Ganoderma</taxon>
    </lineage>
</organism>
<evidence type="ECO:0000256" key="1">
    <source>
        <dbReference type="SAM" id="Phobius"/>
    </source>
</evidence>
<sequence>MPFHIVSSIFVPDAAATHPRAPEYAVPALLVPVAAASGTNTTRPVYAVPALLNSIATGTNAPVPGANPRGPAPLIPVANGTSSIFVSSMATGVHGRDCGCVTADLVLAVPVANATAPTLLGLTMIGIHAPAHECVHPMLIVFHAIREIMAGSVDVVPDVLVSHAINVHMLGRNHVVQDHPSLVSATSSTFTSIIFKPFANVANATLFIVLPIRRVSSLASDTEPVYVLLLFLVPATMPVTLLPSIVDQLSASRAMFTSSSHSRPRWLLPPSS</sequence>
<name>A0A5K1K030_9APHY</name>
<reference evidence="2" key="1">
    <citation type="submission" date="2019-10" db="EMBL/GenBank/DDBJ databases">
        <authorList>
            <person name="Nor Muhammad N."/>
        </authorList>
    </citation>
    <scope>NUCLEOTIDE SEQUENCE</scope>
</reference>
<protein>
    <submittedName>
        <fullName evidence="2">Zn(2)-C6 fungal-type domain-containing protein</fullName>
    </submittedName>
</protein>
<keyword evidence="1" id="KW-1133">Transmembrane helix</keyword>
<keyword evidence="1" id="KW-0812">Transmembrane</keyword>
<keyword evidence="1" id="KW-0472">Membrane</keyword>
<dbReference type="AlphaFoldDB" id="A0A5K1K030"/>
<dbReference type="EMBL" id="LR727040">
    <property type="protein sequence ID" value="VWO98583.1"/>
    <property type="molecule type" value="Genomic_DNA"/>
</dbReference>
<proteinExistence type="predicted"/>
<evidence type="ECO:0000313" key="2">
    <source>
        <dbReference type="EMBL" id="VWO98583.1"/>
    </source>
</evidence>
<accession>A0A5K1K030</accession>
<feature type="transmembrane region" description="Helical" evidence="1">
    <location>
        <begin position="225"/>
        <end position="246"/>
    </location>
</feature>
<gene>
    <name evidence="2" type="primary">I1RFP7</name>
</gene>